<sequence length="278" mass="31081">MPAQQKDIHMIGSVVNLWRYPIKSMMGEELNAVELVEGSLLGDRRYALRDTETGKIASAKNPRKWPGLFDFRATFLEPPHINGDLPAIRVTLPNGQSITTEQAQFNDVVSQTLGRRIELASTGIQAPALEEYWPTVDGLTYNDTVTDEAMPEQTFFDLAPIYLLTTATLDRFHEFYPQGRFEARRFRPNIVIQPTSDTSDFVENAWVGQTLAIGPEVRLRITDPCPRCVMTTLPQGDLPQDLGILRTIVKHNNAHVGVYATLIQPGTVHRGDSISILP</sequence>
<dbReference type="EMBL" id="BIFS01000001">
    <property type="protein sequence ID" value="GCE19105.1"/>
    <property type="molecule type" value="Genomic_DNA"/>
</dbReference>
<dbReference type="Proteomes" id="UP000287188">
    <property type="component" value="Unassembled WGS sequence"/>
</dbReference>
<accession>A0A402AJ73</accession>
<dbReference type="PROSITE" id="PS51340">
    <property type="entry name" value="MOSC"/>
    <property type="match status" value="1"/>
</dbReference>
<reference evidence="3" key="1">
    <citation type="submission" date="2018-12" db="EMBL/GenBank/DDBJ databases">
        <title>Tengunoibacter tsumagoiensis gen. nov., sp. nov., Dictyobacter kobayashii sp. nov., D. alpinus sp. nov., and D. joshuensis sp. nov. and description of Dictyobacteraceae fam. nov. within the order Ktedonobacterales isolated from Tengu-no-mugimeshi.</title>
        <authorList>
            <person name="Wang C.M."/>
            <person name="Zheng Y."/>
            <person name="Sakai Y."/>
            <person name="Toyoda A."/>
            <person name="Minakuchi Y."/>
            <person name="Abe K."/>
            <person name="Yokota A."/>
            <person name="Yabe S."/>
        </authorList>
    </citation>
    <scope>NUCLEOTIDE SEQUENCE [LARGE SCALE GENOMIC DNA]</scope>
    <source>
        <strain evidence="3">Uno11</strain>
    </source>
</reference>
<evidence type="ECO:0000313" key="3">
    <source>
        <dbReference type="Proteomes" id="UP000287188"/>
    </source>
</evidence>
<dbReference type="SUPFAM" id="SSF50800">
    <property type="entry name" value="PK beta-barrel domain-like"/>
    <property type="match status" value="1"/>
</dbReference>
<dbReference type="Gene3D" id="2.40.33.20">
    <property type="entry name" value="PK beta-barrel domain-like"/>
    <property type="match status" value="1"/>
</dbReference>
<dbReference type="InterPro" id="IPR005302">
    <property type="entry name" value="MoCF_Sase_C"/>
</dbReference>
<gene>
    <name evidence="2" type="ORF">KDK_29050</name>
</gene>
<evidence type="ECO:0000259" key="1">
    <source>
        <dbReference type="PROSITE" id="PS51340"/>
    </source>
</evidence>
<dbReference type="RefSeq" id="WP_218031832.1">
    <property type="nucleotide sequence ID" value="NZ_BIFS01000001.1"/>
</dbReference>
<dbReference type="AlphaFoldDB" id="A0A402AJ73"/>
<dbReference type="InterPro" id="IPR005303">
    <property type="entry name" value="MOCOS_middle"/>
</dbReference>
<dbReference type="GO" id="GO:0003824">
    <property type="term" value="F:catalytic activity"/>
    <property type="evidence" value="ECO:0007669"/>
    <property type="project" value="InterPro"/>
</dbReference>
<feature type="domain" description="MOSC" evidence="1">
    <location>
        <begin position="126"/>
        <end position="277"/>
    </location>
</feature>
<organism evidence="2 3">
    <name type="scientific">Dictyobacter kobayashii</name>
    <dbReference type="NCBI Taxonomy" id="2014872"/>
    <lineage>
        <taxon>Bacteria</taxon>
        <taxon>Bacillati</taxon>
        <taxon>Chloroflexota</taxon>
        <taxon>Ktedonobacteria</taxon>
        <taxon>Ktedonobacterales</taxon>
        <taxon>Dictyobacteraceae</taxon>
        <taxon>Dictyobacter</taxon>
    </lineage>
</organism>
<dbReference type="InterPro" id="IPR011037">
    <property type="entry name" value="Pyrv_Knase-like_insert_dom_sf"/>
</dbReference>
<proteinExistence type="predicted"/>
<dbReference type="Pfam" id="PF03473">
    <property type="entry name" value="MOSC"/>
    <property type="match status" value="1"/>
</dbReference>
<dbReference type="GO" id="GO:0030170">
    <property type="term" value="F:pyridoxal phosphate binding"/>
    <property type="evidence" value="ECO:0007669"/>
    <property type="project" value="InterPro"/>
</dbReference>
<dbReference type="GO" id="GO:0030151">
    <property type="term" value="F:molybdenum ion binding"/>
    <property type="evidence" value="ECO:0007669"/>
    <property type="project" value="InterPro"/>
</dbReference>
<dbReference type="Pfam" id="PF03476">
    <property type="entry name" value="MOSC_N"/>
    <property type="match status" value="1"/>
</dbReference>
<protein>
    <submittedName>
        <fullName evidence="2">Molybdenum cofactor biosysynthesis protein</fullName>
    </submittedName>
</protein>
<keyword evidence="3" id="KW-1185">Reference proteome</keyword>
<evidence type="ECO:0000313" key="2">
    <source>
        <dbReference type="EMBL" id="GCE19105.1"/>
    </source>
</evidence>
<comment type="caution">
    <text evidence="2">The sequence shown here is derived from an EMBL/GenBank/DDBJ whole genome shotgun (WGS) entry which is preliminary data.</text>
</comment>
<name>A0A402AJ73_9CHLR</name>